<dbReference type="InParanoid" id="A0A2J7RBK7"/>
<comment type="caution">
    <text evidence="2">The sequence shown here is derived from an EMBL/GenBank/DDBJ whole genome shotgun (WGS) entry which is preliminary data.</text>
</comment>
<protein>
    <submittedName>
        <fullName evidence="2">Uncharacterized protein</fullName>
    </submittedName>
</protein>
<feature type="region of interest" description="Disordered" evidence="1">
    <location>
        <begin position="19"/>
        <end position="43"/>
    </location>
</feature>
<sequence>MVRMVQPTRTTTKCVRLGYVHAPPSPHRPSLIPPAEPRKTSGEDTPICMLTYKYWNHQQTLQERLGAMH</sequence>
<gene>
    <name evidence="2" type="ORF">B7P43_G12384</name>
</gene>
<dbReference type="Proteomes" id="UP000235965">
    <property type="component" value="Unassembled WGS sequence"/>
</dbReference>
<organism evidence="2 3">
    <name type="scientific">Cryptotermes secundus</name>
    <dbReference type="NCBI Taxonomy" id="105785"/>
    <lineage>
        <taxon>Eukaryota</taxon>
        <taxon>Metazoa</taxon>
        <taxon>Ecdysozoa</taxon>
        <taxon>Arthropoda</taxon>
        <taxon>Hexapoda</taxon>
        <taxon>Insecta</taxon>
        <taxon>Pterygota</taxon>
        <taxon>Neoptera</taxon>
        <taxon>Polyneoptera</taxon>
        <taxon>Dictyoptera</taxon>
        <taxon>Blattodea</taxon>
        <taxon>Blattoidea</taxon>
        <taxon>Termitoidae</taxon>
        <taxon>Kalotermitidae</taxon>
        <taxon>Cryptotermitinae</taxon>
        <taxon>Cryptotermes</taxon>
    </lineage>
</organism>
<accession>A0A2J7RBK7</accession>
<evidence type="ECO:0000313" key="3">
    <source>
        <dbReference type="Proteomes" id="UP000235965"/>
    </source>
</evidence>
<proteinExistence type="predicted"/>
<dbReference type="AlphaFoldDB" id="A0A2J7RBK7"/>
<evidence type="ECO:0000256" key="1">
    <source>
        <dbReference type="SAM" id="MobiDB-lite"/>
    </source>
</evidence>
<dbReference type="EMBL" id="NEVH01005894">
    <property type="protein sequence ID" value="PNF38223.1"/>
    <property type="molecule type" value="Genomic_DNA"/>
</dbReference>
<keyword evidence="3" id="KW-1185">Reference proteome</keyword>
<name>A0A2J7RBK7_9NEOP</name>
<evidence type="ECO:0000313" key="2">
    <source>
        <dbReference type="EMBL" id="PNF38223.1"/>
    </source>
</evidence>
<feature type="compositionally biased region" description="Pro residues" evidence="1">
    <location>
        <begin position="23"/>
        <end position="35"/>
    </location>
</feature>
<reference evidence="2 3" key="1">
    <citation type="submission" date="2017-12" db="EMBL/GenBank/DDBJ databases">
        <title>Hemimetabolous genomes reveal molecular basis of termite eusociality.</title>
        <authorList>
            <person name="Harrison M.C."/>
            <person name="Jongepier E."/>
            <person name="Robertson H.M."/>
            <person name="Arning N."/>
            <person name="Bitard-Feildel T."/>
            <person name="Chao H."/>
            <person name="Childers C.P."/>
            <person name="Dinh H."/>
            <person name="Doddapaneni H."/>
            <person name="Dugan S."/>
            <person name="Gowin J."/>
            <person name="Greiner C."/>
            <person name="Han Y."/>
            <person name="Hu H."/>
            <person name="Hughes D.S.T."/>
            <person name="Huylmans A.-K."/>
            <person name="Kemena C."/>
            <person name="Kremer L.P.M."/>
            <person name="Lee S.L."/>
            <person name="Lopez-Ezquerra A."/>
            <person name="Mallet L."/>
            <person name="Monroy-Kuhn J.M."/>
            <person name="Moser A."/>
            <person name="Murali S.C."/>
            <person name="Muzny D.M."/>
            <person name="Otani S."/>
            <person name="Piulachs M.-D."/>
            <person name="Poelchau M."/>
            <person name="Qu J."/>
            <person name="Schaub F."/>
            <person name="Wada-Katsumata A."/>
            <person name="Worley K.C."/>
            <person name="Xie Q."/>
            <person name="Ylla G."/>
            <person name="Poulsen M."/>
            <person name="Gibbs R.A."/>
            <person name="Schal C."/>
            <person name="Richards S."/>
            <person name="Belles X."/>
            <person name="Korb J."/>
            <person name="Bornberg-Bauer E."/>
        </authorList>
    </citation>
    <scope>NUCLEOTIDE SEQUENCE [LARGE SCALE GENOMIC DNA]</scope>
    <source>
        <tissue evidence="2">Whole body</tissue>
    </source>
</reference>